<evidence type="ECO:0000256" key="2">
    <source>
        <dbReference type="ARBA" id="ARBA00009928"/>
    </source>
</evidence>
<evidence type="ECO:0000256" key="3">
    <source>
        <dbReference type="ARBA" id="ARBA00022723"/>
    </source>
</evidence>
<feature type="domain" description="Tyrosinase copper-binding" evidence="5">
    <location>
        <begin position="58"/>
        <end position="75"/>
    </location>
</feature>
<dbReference type="PROSITE" id="PS00498">
    <property type="entry name" value="TYROSINASE_2"/>
    <property type="match status" value="1"/>
</dbReference>
<feature type="domain" description="Tyrosinase copper-binding" evidence="6">
    <location>
        <begin position="229"/>
        <end position="240"/>
    </location>
</feature>
<dbReference type="AlphaFoldDB" id="A0A917SPP6"/>
<dbReference type="InterPro" id="IPR008922">
    <property type="entry name" value="Di-copper_centre_dom_sf"/>
</dbReference>
<keyword evidence="3" id="KW-0479">Metal-binding</keyword>
<dbReference type="Gene3D" id="1.10.1280.10">
    <property type="entry name" value="Di-copper center containing domain from catechol oxidase"/>
    <property type="match status" value="1"/>
</dbReference>
<accession>A0A917SPP6</accession>
<proteinExistence type="inferred from homology"/>
<dbReference type="RefSeq" id="WP_188940322.1">
    <property type="nucleotide sequence ID" value="NZ_BMNA01000002.1"/>
</dbReference>
<dbReference type="PROSITE" id="PS00497">
    <property type="entry name" value="TYROSINASE_1"/>
    <property type="match status" value="1"/>
</dbReference>
<keyword evidence="4" id="KW-0186">Copper</keyword>
<protein>
    <submittedName>
        <fullName evidence="7">Tyrosinase</fullName>
    </submittedName>
</protein>
<dbReference type="InterPro" id="IPR002227">
    <property type="entry name" value="Tyrosinase_Cu-bd"/>
</dbReference>
<dbReference type="PANTHER" id="PTHR11474:SF126">
    <property type="entry name" value="TYROSINASE-LIKE PROTEIN TYR-1-RELATED"/>
    <property type="match status" value="1"/>
</dbReference>
<organism evidence="7 8">
    <name type="scientific">Nakamurella endophytica</name>
    <dbReference type="NCBI Taxonomy" id="1748367"/>
    <lineage>
        <taxon>Bacteria</taxon>
        <taxon>Bacillati</taxon>
        <taxon>Actinomycetota</taxon>
        <taxon>Actinomycetes</taxon>
        <taxon>Nakamurellales</taxon>
        <taxon>Nakamurellaceae</taxon>
        <taxon>Nakamurella</taxon>
    </lineage>
</organism>
<comment type="cofactor">
    <cofactor evidence="1">
        <name>Cu(2+)</name>
        <dbReference type="ChEBI" id="CHEBI:29036"/>
    </cofactor>
</comment>
<dbReference type="PANTHER" id="PTHR11474">
    <property type="entry name" value="TYROSINASE FAMILY MEMBER"/>
    <property type="match status" value="1"/>
</dbReference>
<evidence type="ECO:0000259" key="5">
    <source>
        <dbReference type="PROSITE" id="PS00497"/>
    </source>
</evidence>
<evidence type="ECO:0000259" key="6">
    <source>
        <dbReference type="PROSITE" id="PS00498"/>
    </source>
</evidence>
<dbReference type="EMBL" id="BMNA01000002">
    <property type="protein sequence ID" value="GGL91376.1"/>
    <property type="molecule type" value="Genomic_DNA"/>
</dbReference>
<evidence type="ECO:0000313" key="8">
    <source>
        <dbReference type="Proteomes" id="UP000655208"/>
    </source>
</evidence>
<evidence type="ECO:0000256" key="1">
    <source>
        <dbReference type="ARBA" id="ARBA00001973"/>
    </source>
</evidence>
<evidence type="ECO:0000313" key="7">
    <source>
        <dbReference type="EMBL" id="GGL91376.1"/>
    </source>
</evidence>
<gene>
    <name evidence="7" type="ORF">GCM10011594_08920</name>
</gene>
<dbReference type="PRINTS" id="PR00092">
    <property type="entry name" value="TYROSINASE"/>
</dbReference>
<name>A0A917SPP6_9ACTN</name>
<evidence type="ECO:0000256" key="4">
    <source>
        <dbReference type="ARBA" id="ARBA00023008"/>
    </source>
</evidence>
<dbReference type="Proteomes" id="UP000655208">
    <property type="component" value="Unassembled WGS sequence"/>
</dbReference>
<comment type="similarity">
    <text evidence="2">Belongs to the tyrosinase family.</text>
</comment>
<dbReference type="Pfam" id="PF00264">
    <property type="entry name" value="Tyrosinase"/>
    <property type="match status" value="1"/>
</dbReference>
<sequence length="301" mass="33659">MALRKRVDIMTWSTTQVQKLTAAFNKLKANGSYDAFVKRHMDAMLTPTPAGSQSNAAHNGPVFLAWHRAALWEMESALLAIDPTIGGIPYWRWENEAALNGGDPRKSKLWTSSWFGTDGDRTQSDRVLNGPFASWHALLYDNTKKAYVTRSTTGLVRRLGRDSAGSPTLPDQSQITDLNTYKTYDISPYGQSTASFRSRLEGWNAGPRLHNQVHRWVGGDMMVGTSLNDPVFWIHHANVDRIWYRWQQGGGTTLRPYAPISPTGPVGQRSGDTMKFLLSSAWTPAKVQNPHDTTTLGYDYL</sequence>
<dbReference type="GO" id="GO:0046872">
    <property type="term" value="F:metal ion binding"/>
    <property type="evidence" value="ECO:0007669"/>
    <property type="project" value="UniProtKB-KW"/>
</dbReference>
<dbReference type="InterPro" id="IPR050316">
    <property type="entry name" value="Tyrosinase/Hemocyanin"/>
</dbReference>
<comment type="caution">
    <text evidence="7">The sequence shown here is derived from an EMBL/GenBank/DDBJ whole genome shotgun (WGS) entry which is preliminary data.</text>
</comment>
<dbReference type="GO" id="GO:0016491">
    <property type="term" value="F:oxidoreductase activity"/>
    <property type="evidence" value="ECO:0007669"/>
    <property type="project" value="InterPro"/>
</dbReference>
<keyword evidence="8" id="KW-1185">Reference proteome</keyword>
<reference evidence="7" key="1">
    <citation type="journal article" date="2014" name="Int. J. Syst. Evol. Microbiol.">
        <title>Complete genome sequence of Corynebacterium casei LMG S-19264T (=DSM 44701T), isolated from a smear-ripened cheese.</title>
        <authorList>
            <consortium name="US DOE Joint Genome Institute (JGI-PGF)"/>
            <person name="Walter F."/>
            <person name="Albersmeier A."/>
            <person name="Kalinowski J."/>
            <person name="Ruckert C."/>
        </authorList>
    </citation>
    <scope>NUCLEOTIDE SEQUENCE</scope>
    <source>
        <strain evidence="7">CGMCC 4.7308</strain>
    </source>
</reference>
<dbReference type="SUPFAM" id="SSF48056">
    <property type="entry name" value="Di-copper centre-containing domain"/>
    <property type="match status" value="1"/>
</dbReference>
<reference evidence="7" key="2">
    <citation type="submission" date="2020-09" db="EMBL/GenBank/DDBJ databases">
        <authorList>
            <person name="Sun Q."/>
            <person name="Zhou Y."/>
        </authorList>
    </citation>
    <scope>NUCLEOTIDE SEQUENCE</scope>
    <source>
        <strain evidence="7">CGMCC 4.7308</strain>
    </source>
</reference>